<dbReference type="PANTHER" id="PTHR35603:SF2">
    <property type="entry name" value="OUTER MEMBRANE LIPOPROTEIN"/>
    <property type="match status" value="1"/>
</dbReference>
<name>A0ABX8WLS1_9GAMM</name>
<dbReference type="InterPro" id="IPR051407">
    <property type="entry name" value="Bact_OM_lipoprot/Surf_antigen"/>
</dbReference>
<evidence type="ECO:0000313" key="5">
    <source>
        <dbReference type="EMBL" id="QYR52576.1"/>
    </source>
</evidence>
<dbReference type="EMBL" id="CP080544">
    <property type="protein sequence ID" value="QYR52576.1"/>
    <property type="molecule type" value="Genomic_DNA"/>
</dbReference>
<dbReference type="InterPro" id="IPR008816">
    <property type="entry name" value="Gly_zipper_2TM_dom"/>
</dbReference>
<feature type="signal peptide" evidence="3">
    <location>
        <begin position="1"/>
        <end position="21"/>
    </location>
</feature>
<comment type="subcellular location">
    <subcellularLocation>
        <location evidence="1">Membrane</location>
    </subcellularLocation>
</comment>
<feature type="chain" id="PRO_5045856152" evidence="3">
    <location>
        <begin position="22"/>
        <end position="247"/>
    </location>
</feature>
<organism evidence="5 6">
    <name type="scientific">Lysobacter soyae</name>
    <dbReference type="NCBI Taxonomy" id="2764185"/>
    <lineage>
        <taxon>Bacteria</taxon>
        <taxon>Pseudomonadati</taxon>
        <taxon>Pseudomonadota</taxon>
        <taxon>Gammaproteobacteria</taxon>
        <taxon>Lysobacterales</taxon>
        <taxon>Lysobacteraceae</taxon>
        <taxon>Lysobacter</taxon>
    </lineage>
</organism>
<sequence length="247" mass="26886">MKVWVRAAILPMSLAASLASAQTAAQFAPQHDSRWNDRQTSGRYADNAQYDMARVIRVQRVDNYAARSTSNMSSRNGSRCYTDGGGYYPQDRYGSSYPDNRYGNGGYNNGYGYPDNRYGNGYGNTYGNGTGRTIAGVVGSVVGAVVGSQIGGGSGRYLGTAVGSVLGGVAGTGVYDNAQRNRERRPQVTVCDPIPVGADPRDYNRGYSNDGGAWYDVTYEYRGRTYTDRLPYDPGHELRVRVDVRPI</sequence>
<accession>A0ABX8WLS1</accession>
<feature type="domain" description="Glycine zipper 2TM" evidence="4">
    <location>
        <begin position="135"/>
        <end position="172"/>
    </location>
</feature>
<gene>
    <name evidence="5" type="ORF">H8L67_08255</name>
</gene>
<dbReference type="Proteomes" id="UP000824755">
    <property type="component" value="Chromosome"/>
</dbReference>
<evidence type="ECO:0000313" key="6">
    <source>
        <dbReference type="Proteomes" id="UP000824755"/>
    </source>
</evidence>
<dbReference type="PANTHER" id="PTHR35603">
    <property type="match status" value="1"/>
</dbReference>
<evidence type="ECO:0000256" key="3">
    <source>
        <dbReference type="SAM" id="SignalP"/>
    </source>
</evidence>
<protein>
    <submittedName>
        <fullName evidence="5">Glycine zipper 2TM domain-containing protein</fullName>
    </submittedName>
</protein>
<reference evidence="5 6" key="1">
    <citation type="submission" date="2021-08" db="EMBL/GenBank/DDBJ databases">
        <title>Lysobacter sp. strain CJ11 Genome sequencing and assembly.</title>
        <authorList>
            <person name="Kim I."/>
        </authorList>
    </citation>
    <scope>NUCLEOTIDE SEQUENCE [LARGE SCALE GENOMIC DNA]</scope>
    <source>
        <strain evidence="5 6">CJ11</strain>
    </source>
</reference>
<keyword evidence="6" id="KW-1185">Reference proteome</keyword>
<dbReference type="Pfam" id="PF05433">
    <property type="entry name" value="Rick_17kDa_Anti"/>
    <property type="match status" value="1"/>
</dbReference>
<evidence type="ECO:0000259" key="4">
    <source>
        <dbReference type="Pfam" id="PF05433"/>
    </source>
</evidence>
<keyword evidence="2" id="KW-0472">Membrane</keyword>
<dbReference type="RefSeq" id="WP_220379361.1">
    <property type="nucleotide sequence ID" value="NZ_CP080544.1"/>
</dbReference>
<keyword evidence="3" id="KW-0732">Signal</keyword>
<evidence type="ECO:0000256" key="1">
    <source>
        <dbReference type="ARBA" id="ARBA00004370"/>
    </source>
</evidence>
<proteinExistence type="predicted"/>
<evidence type="ECO:0000256" key="2">
    <source>
        <dbReference type="ARBA" id="ARBA00023136"/>
    </source>
</evidence>